<evidence type="ECO:0000313" key="4">
    <source>
        <dbReference type="Proteomes" id="UP000236182"/>
    </source>
</evidence>
<evidence type="ECO:0000313" key="3">
    <source>
        <dbReference type="EMBL" id="PWN59225.1"/>
    </source>
</evidence>
<organism evidence="3 4">
    <name type="scientific">Chryseobacterium oncorhynchi</name>
    <dbReference type="NCBI Taxonomy" id="741074"/>
    <lineage>
        <taxon>Bacteria</taxon>
        <taxon>Pseudomonadati</taxon>
        <taxon>Bacteroidota</taxon>
        <taxon>Flavobacteriia</taxon>
        <taxon>Flavobacteriales</taxon>
        <taxon>Weeksellaceae</taxon>
        <taxon>Chryseobacterium group</taxon>
        <taxon>Chryseobacterium</taxon>
    </lineage>
</organism>
<evidence type="ECO:0000256" key="1">
    <source>
        <dbReference type="SAM" id="Coils"/>
    </source>
</evidence>
<dbReference type="Proteomes" id="UP000236182">
    <property type="component" value="Unassembled WGS sequence"/>
</dbReference>
<proteinExistence type="predicted"/>
<dbReference type="RefSeq" id="WP_109624029.1">
    <property type="nucleotide sequence ID" value="NZ_PPEI02000012.1"/>
</dbReference>
<name>A0A316WCT0_9FLAO</name>
<keyword evidence="2" id="KW-0472">Membrane</keyword>
<keyword evidence="2" id="KW-1133">Transmembrane helix</keyword>
<keyword evidence="2" id="KW-0812">Transmembrane</keyword>
<feature type="transmembrane region" description="Helical" evidence="2">
    <location>
        <begin position="12"/>
        <end position="29"/>
    </location>
</feature>
<sequence>MEKIIKWLGNRKNFWMASFIFWIFLPLIIPIEKWLQFAIMVVCIWGYVHGYVMELQKEDIIRDLILEVDELKRKNAFLESQEERFQSKLPREMQLKIAENVEKVIIDLQDEIEELTEKNQVLESKLNSLKK</sequence>
<feature type="transmembrane region" description="Helical" evidence="2">
    <location>
        <begin position="35"/>
        <end position="52"/>
    </location>
</feature>
<comment type="caution">
    <text evidence="3">The sequence shown here is derived from an EMBL/GenBank/DDBJ whole genome shotgun (WGS) entry which is preliminary data.</text>
</comment>
<feature type="coiled-coil region" evidence="1">
    <location>
        <begin position="61"/>
        <end position="125"/>
    </location>
</feature>
<dbReference type="AlphaFoldDB" id="A0A316WCT0"/>
<protein>
    <submittedName>
        <fullName evidence="3">Uncharacterized protein</fullName>
    </submittedName>
</protein>
<reference evidence="3" key="1">
    <citation type="submission" date="2018-04" db="EMBL/GenBank/DDBJ databases">
        <title>Draft Genome Sequences of Chryseobacterium lactis NCTC11390T isolated from milk, Chryseobacterium oncorhynchi 701B-08T from rainbow trout, and Chryseobacterium viscerum 687B-08T from diseased fish.</title>
        <authorList>
            <person name="Jeong J.-J."/>
            <person name="Lee Y.J."/>
            <person name="Pathiraja D."/>
            <person name="Park B."/>
            <person name="Choi I.-G."/>
            <person name="Kim K.D."/>
        </authorList>
    </citation>
    <scope>NUCLEOTIDE SEQUENCE [LARGE SCALE GENOMIC DNA]</scope>
    <source>
        <strain evidence="3">701B-08</strain>
    </source>
</reference>
<keyword evidence="1" id="KW-0175">Coiled coil</keyword>
<dbReference type="EMBL" id="PPEI02000012">
    <property type="protein sequence ID" value="PWN59225.1"/>
    <property type="molecule type" value="Genomic_DNA"/>
</dbReference>
<gene>
    <name evidence="3" type="ORF">C1638_021700</name>
</gene>
<accession>A0A316WCT0</accession>
<evidence type="ECO:0000256" key="2">
    <source>
        <dbReference type="SAM" id="Phobius"/>
    </source>
</evidence>
<keyword evidence="4" id="KW-1185">Reference proteome</keyword>